<feature type="transmembrane region" description="Helical" evidence="7">
    <location>
        <begin position="52"/>
        <end position="78"/>
    </location>
</feature>
<feature type="transmembrane region" description="Helical" evidence="7">
    <location>
        <begin position="295"/>
        <end position="320"/>
    </location>
</feature>
<keyword evidence="6 7" id="KW-0472">Membrane</keyword>
<evidence type="ECO:0000256" key="1">
    <source>
        <dbReference type="ARBA" id="ARBA00004651"/>
    </source>
</evidence>
<evidence type="ECO:0000256" key="5">
    <source>
        <dbReference type="ARBA" id="ARBA00022989"/>
    </source>
</evidence>
<sequence length="362" mass="39519">MSESPPPSSVQPPKSYRWDLDVLRIMAILGVVAVHVFGLILGEKGLQGTATWYFGVILDIGSIWCVPIFVMISGALLLGPRTHAAGPGPFLRRRVLRLLPALVVWHLVYLFGVRWLLLGGRLEPAAVFVNFVDARVYTALYFLWLILGLYCVAPVLAAFLAGGGATRARVTALAACAWTATVIAVPGVTALLGTPRPRSDGALTMWVSYVGLFVAGYAWREASSRSHRWIWTGTLAILLLAAQIWQYTARPDPRLLQALSPVSYLGALVMICSICLFVCVVDLCARRSPSSQVQFALRALGEATFGVFLVHLLVIAVIRVTFPDFYADPAPVAKTLMYVAVVVVSFLISLVARRTPVLRRIF</sequence>
<evidence type="ECO:0000256" key="3">
    <source>
        <dbReference type="ARBA" id="ARBA00022475"/>
    </source>
</evidence>
<dbReference type="EMBL" id="BAAAYX010000020">
    <property type="protein sequence ID" value="GAA3716543.1"/>
    <property type="molecule type" value="Genomic_DNA"/>
</dbReference>
<feature type="transmembrane region" description="Helical" evidence="7">
    <location>
        <begin position="98"/>
        <end position="118"/>
    </location>
</feature>
<evidence type="ECO:0000256" key="2">
    <source>
        <dbReference type="ARBA" id="ARBA00007400"/>
    </source>
</evidence>
<keyword evidence="3" id="KW-1003">Cell membrane</keyword>
<gene>
    <name evidence="9" type="ORF">GCM10022204_40390</name>
</gene>
<feature type="transmembrane region" description="Helical" evidence="7">
    <location>
        <begin position="138"/>
        <end position="160"/>
    </location>
</feature>
<dbReference type="GO" id="GO:0016746">
    <property type="term" value="F:acyltransferase activity"/>
    <property type="evidence" value="ECO:0007669"/>
    <property type="project" value="UniProtKB-KW"/>
</dbReference>
<feature type="transmembrane region" description="Helical" evidence="7">
    <location>
        <begin position="229"/>
        <end position="249"/>
    </location>
</feature>
<feature type="transmembrane region" description="Helical" evidence="7">
    <location>
        <begin position="21"/>
        <end position="40"/>
    </location>
</feature>
<evidence type="ECO:0000256" key="4">
    <source>
        <dbReference type="ARBA" id="ARBA00022692"/>
    </source>
</evidence>
<dbReference type="PANTHER" id="PTHR40074:SF2">
    <property type="entry name" value="O-ACETYLTRANSFERASE WECH"/>
    <property type="match status" value="1"/>
</dbReference>
<feature type="transmembrane region" description="Helical" evidence="7">
    <location>
        <begin position="261"/>
        <end position="283"/>
    </location>
</feature>
<keyword evidence="10" id="KW-1185">Reference proteome</keyword>
<evidence type="ECO:0000259" key="8">
    <source>
        <dbReference type="Pfam" id="PF01757"/>
    </source>
</evidence>
<dbReference type="InterPro" id="IPR002656">
    <property type="entry name" value="Acyl_transf_3_dom"/>
</dbReference>
<proteinExistence type="inferred from homology"/>
<keyword evidence="9" id="KW-0012">Acyltransferase</keyword>
<comment type="caution">
    <text evidence="9">The sequence shown here is derived from an EMBL/GenBank/DDBJ whole genome shotgun (WGS) entry which is preliminary data.</text>
</comment>
<keyword evidence="4 7" id="KW-0812">Transmembrane</keyword>
<feature type="domain" description="Acyltransferase 3" evidence="8">
    <location>
        <begin position="19"/>
        <end position="352"/>
    </location>
</feature>
<evidence type="ECO:0000313" key="10">
    <source>
        <dbReference type="Proteomes" id="UP001500051"/>
    </source>
</evidence>
<organism evidence="9 10">
    <name type="scientific">Microlunatus aurantiacus</name>
    <dbReference type="NCBI Taxonomy" id="446786"/>
    <lineage>
        <taxon>Bacteria</taxon>
        <taxon>Bacillati</taxon>
        <taxon>Actinomycetota</taxon>
        <taxon>Actinomycetes</taxon>
        <taxon>Propionibacteriales</taxon>
        <taxon>Propionibacteriaceae</taxon>
        <taxon>Microlunatus</taxon>
    </lineage>
</organism>
<accession>A0ABP7EFL8</accession>
<feature type="transmembrane region" description="Helical" evidence="7">
    <location>
        <begin position="332"/>
        <end position="352"/>
    </location>
</feature>
<evidence type="ECO:0000256" key="6">
    <source>
        <dbReference type="ARBA" id="ARBA00023136"/>
    </source>
</evidence>
<reference evidence="10" key="1">
    <citation type="journal article" date="2019" name="Int. J. Syst. Evol. Microbiol.">
        <title>The Global Catalogue of Microorganisms (GCM) 10K type strain sequencing project: providing services to taxonomists for standard genome sequencing and annotation.</title>
        <authorList>
            <consortium name="The Broad Institute Genomics Platform"/>
            <consortium name="The Broad Institute Genome Sequencing Center for Infectious Disease"/>
            <person name="Wu L."/>
            <person name="Ma J."/>
        </authorList>
    </citation>
    <scope>NUCLEOTIDE SEQUENCE [LARGE SCALE GENOMIC DNA]</scope>
    <source>
        <strain evidence="10">JCM 16548</strain>
    </source>
</reference>
<comment type="subcellular location">
    <subcellularLocation>
        <location evidence="1">Cell membrane</location>
        <topology evidence="1">Multi-pass membrane protein</topology>
    </subcellularLocation>
</comment>
<dbReference type="RefSeq" id="WP_344814259.1">
    <property type="nucleotide sequence ID" value="NZ_BAAAYX010000020.1"/>
</dbReference>
<dbReference type="Pfam" id="PF01757">
    <property type="entry name" value="Acyl_transf_3"/>
    <property type="match status" value="1"/>
</dbReference>
<dbReference type="PANTHER" id="PTHR40074">
    <property type="entry name" value="O-ACETYLTRANSFERASE WECH"/>
    <property type="match status" value="1"/>
</dbReference>
<keyword evidence="9" id="KW-0808">Transferase</keyword>
<keyword evidence="5 7" id="KW-1133">Transmembrane helix</keyword>
<evidence type="ECO:0000256" key="7">
    <source>
        <dbReference type="SAM" id="Phobius"/>
    </source>
</evidence>
<feature type="transmembrane region" description="Helical" evidence="7">
    <location>
        <begin position="172"/>
        <end position="191"/>
    </location>
</feature>
<dbReference type="Proteomes" id="UP001500051">
    <property type="component" value="Unassembled WGS sequence"/>
</dbReference>
<feature type="transmembrane region" description="Helical" evidence="7">
    <location>
        <begin position="203"/>
        <end position="220"/>
    </location>
</feature>
<comment type="similarity">
    <text evidence="2">Belongs to the acyltransferase 3 family.</text>
</comment>
<evidence type="ECO:0000313" key="9">
    <source>
        <dbReference type="EMBL" id="GAA3716543.1"/>
    </source>
</evidence>
<protein>
    <submittedName>
        <fullName evidence="9">Acyltransferase</fullName>
    </submittedName>
</protein>
<name>A0ABP7EFL8_9ACTN</name>